<evidence type="ECO:0000256" key="1">
    <source>
        <dbReference type="SAM" id="MobiDB-lite"/>
    </source>
</evidence>
<comment type="caution">
    <text evidence="3">The sequence shown here is derived from an EMBL/GenBank/DDBJ whole genome shotgun (WGS) entry which is preliminary data.</text>
</comment>
<keyword evidence="2" id="KW-1133">Transmembrane helix</keyword>
<dbReference type="NCBIfam" id="TIGR03940">
    <property type="entry name" value="PGA_PgaD"/>
    <property type="match status" value="1"/>
</dbReference>
<feature type="compositionally biased region" description="Pro residues" evidence="1">
    <location>
        <begin position="14"/>
        <end position="26"/>
    </location>
</feature>
<dbReference type="InterPro" id="IPR023829">
    <property type="entry name" value="PGA_PgaD"/>
</dbReference>
<keyword evidence="2" id="KW-0472">Membrane</keyword>
<evidence type="ECO:0000313" key="4">
    <source>
        <dbReference type="Proteomes" id="UP001169027"/>
    </source>
</evidence>
<accession>A0ABT8SFW9</accession>
<feature type="region of interest" description="Disordered" evidence="1">
    <location>
        <begin position="159"/>
        <end position="179"/>
    </location>
</feature>
<gene>
    <name evidence="3" type="primary">pgaD</name>
    <name evidence="3" type="ORF">Q2T77_36855</name>
</gene>
<sequence length="179" mass="20344">MMQKTLATPGDDPASPPELAPPPDWPPRIQRVRAQWWMRVRDLVITLLAWMAYLWFLREPVIAGVAWLSPSAGTYLGNLIDHPLAVDLRPYLWMAAGLMVWLGLAGLSRWRRLRQQPSRDREVPPLLPDEQFAAAGVALPDQPLWREARCLRVQHDNQGRVVGAARKSEDPPPGQRARR</sequence>
<organism evidence="3 4">
    <name type="scientific">Variovorax ginsengisoli</name>
    <dbReference type="NCBI Taxonomy" id="363844"/>
    <lineage>
        <taxon>Bacteria</taxon>
        <taxon>Pseudomonadati</taxon>
        <taxon>Pseudomonadota</taxon>
        <taxon>Betaproteobacteria</taxon>
        <taxon>Burkholderiales</taxon>
        <taxon>Comamonadaceae</taxon>
        <taxon>Variovorax</taxon>
    </lineage>
</organism>
<dbReference type="EMBL" id="JAUKVY010000050">
    <property type="protein sequence ID" value="MDO1537819.1"/>
    <property type="molecule type" value="Genomic_DNA"/>
</dbReference>
<protein>
    <submittedName>
        <fullName evidence="3">Poly-beta-1,6-N-acetyl-D-glucosamine biosynthesis protein PgaD</fullName>
    </submittedName>
</protein>
<keyword evidence="2" id="KW-0812">Transmembrane</keyword>
<name>A0ABT8SFW9_9BURK</name>
<feature type="transmembrane region" description="Helical" evidence="2">
    <location>
        <begin position="88"/>
        <end position="107"/>
    </location>
</feature>
<proteinExistence type="predicted"/>
<dbReference type="RefSeq" id="WP_301816243.1">
    <property type="nucleotide sequence ID" value="NZ_JAUJZH010000050.1"/>
</dbReference>
<evidence type="ECO:0000256" key="2">
    <source>
        <dbReference type="SAM" id="Phobius"/>
    </source>
</evidence>
<dbReference type="Proteomes" id="UP001169027">
    <property type="component" value="Unassembled WGS sequence"/>
</dbReference>
<evidence type="ECO:0000313" key="3">
    <source>
        <dbReference type="EMBL" id="MDO1537819.1"/>
    </source>
</evidence>
<keyword evidence="4" id="KW-1185">Reference proteome</keyword>
<dbReference type="Pfam" id="PF13994">
    <property type="entry name" value="PgaD"/>
    <property type="match status" value="1"/>
</dbReference>
<feature type="region of interest" description="Disordered" evidence="1">
    <location>
        <begin position="1"/>
        <end position="26"/>
    </location>
</feature>
<reference evidence="3" key="1">
    <citation type="submission" date="2023-06" db="EMBL/GenBank/DDBJ databases">
        <authorList>
            <person name="Jiang Y."/>
            <person name="Liu Q."/>
        </authorList>
    </citation>
    <scope>NUCLEOTIDE SEQUENCE</scope>
    <source>
        <strain evidence="3">CGMCC 1.12090</strain>
    </source>
</reference>
<feature type="transmembrane region" description="Helical" evidence="2">
    <location>
        <begin position="43"/>
        <end position="68"/>
    </location>
</feature>